<dbReference type="InterPro" id="IPR059112">
    <property type="entry name" value="CysZ/EI24"/>
</dbReference>
<name>A0A0D6PAH8_9PROT</name>
<dbReference type="OrthoDB" id="5421146at2"/>
<evidence type="ECO:0000256" key="1">
    <source>
        <dbReference type="ARBA" id="ARBA00004141"/>
    </source>
</evidence>
<dbReference type="Pfam" id="PF07264">
    <property type="entry name" value="EI24"/>
    <property type="match status" value="1"/>
</dbReference>
<dbReference type="RefSeq" id="WP_048862961.1">
    <property type="nucleotide sequence ID" value="NZ_BANB01000793.1"/>
</dbReference>
<comment type="subcellular location">
    <subcellularLocation>
        <location evidence="1">Membrane</location>
        <topology evidence="1">Multi-pass membrane protein</topology>
    </subcellularLocation>
</comment>
<feature type="transmembrane region" description="Helical" evidence="5">
    <location>
        <begin position="20"/>
        <end position="45"/>
    </location>
</feature>
<evidence type="ECO:0000256" key="5">
    <source>
        <dbReference type="SAM" id="Phobius"/>
    </source>
</evidence>
<evidence type="ECO:0000256" key="4">
    <source>
        <dbReference type="ARBA" id="ARBA00023136"/>
    </source>
</evidence>
<organism evidence="6 7">
    <name type="scientific">Acidisphaera rubrifaciens HS-AP3</name>
    <dbReference type="NCBI Taxonomy" id="1231350"/>
    <lineage>
        <taxon>Bacteria</taxon>
        <taxon>Pseudomonadati</taxon>
        <taxon>Pseudomonadota</taxon>
        <taxon>Alphaproteobacteria</taxon>
        <taxon>Acetobacterales</taxon>
        <taxon>Acetobacteraceae</taxon>
        <taxon>Acidisphaera</taxon>
    </lineage>
</organism>
<gene>
    <name evidence="6" type="ORF">Asru_0794_02</name>
</gene>
<keyword evidence="7" id="KW-1185">Reference proteome</keyword>
<sequence>MRPILLALEQLDDPALQAVLWRSLALAAACFALVWVGVAYGVHGLAGLHGWLAWVAGLASGVLTALLAFWLFVPLAAGIGTLFIERIARAVERRHYPRLPPAAGASLAVQVWDGVVVGLRILLLNVAALALAILIPGVGAVLGLLVTAYAIGRGLFVAVALRRLDRAAAESVYRRNRAAILGYGLVLAVAAYVPLINLLVPVVSIAAMVHVLDAALTPAGRA</sequence>
<feature type="transmembrane region" description="Helical" evidence="5">
    <location>
        <begin position="105"/>
        <end position="135"/>
    </location>
</feature>
<accession>A0A0D6PAH8</accession>
<keyword evidence="3 5" id="KW-1133">Transmembrane helix</keyword>
<dbReference type="AlphaFoldDB" id="A0A0D6PAH8"/>
<comment type="caution">
    <text evidence="6">The sequence shown here is derived from an EMBL/GenBank/DDBJ whole genome shotgun (WGS) entry which is preliminary data.</text>
</comment>
<reference evidence="6 7" key="1">
    <citation type="submission" date="2012-11" db="EMBL/GenBank/DDBJ databases">
        <title>Whole genome sequence of Acidisphaera rubrifaciens HS-AP3.</title>
        <authorList>
            <person name="Azuma Y."/>
            <person name="Higashiura N."/>
            <person name="Hirakawa H."/>
            <person name="Matsushita K."/>
        </authorList>
    </citation>
    <scope>NUCLEOTIDE SEQUENCE [LARGE SCALE GENOMIC DNA]</scope>
    <source>
        <strain evidence="6 7">HS-AP3</strain>
    </source>
</reference>
<evidence type="ECO:0000313" key="7">
    <source>
        <dbReference type="Proteomes" id="UP000032680"/>
    </source>
</evidence>
<proteinExistence type="predicted"/>
<feature type="transmembrane region" description="Helical" evidence="5">
    <location>
        <begin position="51"/>
        <end position="84"/>
    </location>
</feature>
<evidence type="ECO:0000313" key="6">
    <source>
        <dbReference type="EMBL" id="GAN78371.1"/>
    </source>
</evidence>
<dbReference type="Proteomes" id="UP000032680">
    <property type="component" value="Unassembled WGS sequence"/>
</dbReference>
<keyword evidence="4 5" id="KW-0472">Membrane</keyword>
<protein>
    <submittedName>
        <fullName evidence="6">Uncharacterized protein</fullName>
    </submittedName>
</protein>
<feature type="transmembrane region" description="Helical" evidence="5">
    <location>
        <begin position="181"/>
        <end position="209"/>
    </location>
</feature>
<dbReference type="EMBL" id="BANB01000793">
    <property type="protein sequence ID" value="GAN78371.1"/>
    <property type="molecule type" value="Genomic_DNA"/>
</dbReference>
<keyword evidence="2 5" id="KW-0812">Transmembrane</keyword>
<feature type="transmembrane region" description="Helical" evidence="5">
    <location>
        <begin position="141"/>
        <end position="161"/>
    </location>
</feature>
<evidence type="ECO:0000256" key="2">
    <source>
        <dbReference type="ARBA" id="ARBA00022692"/>
    </source>
</evidence>
<evidence type="ECO:0000256" key="3">
    <source>
        <dbReference type="ARBA" id="ARBA00022989"/>
    </source>
</evidence>